<evidence type="ECO:0000313" key="2">
    <source>
        <dbReference type="Proteomes" id="UP001291309"/>
    </source>
</evidence>
<name>A0ABU5HE28_9BACT</name>
<protein>
    <submittedName>
        <fullName evidence="1">Uncharacterized protein</fullName>
    </submittedName>
</protein>
<sequence length="76" mass="8030">MTMMRLDEATVQAGKDAQLVLPPECVCGAGSAPRLAQPATVPTCSECGGSLLRAAESPGPARQERRRLQEFLSAFV</sequence>
<proteinExistence type="predicted"/>
<comment type="caution">
    <text evidence="1">The sequence shown here is derived from an EMBL/GenBank/DDBJ whole genome shotgun (WGS) entry which is preliminary data.</text>
</comment>
<dbReference type="EMBL" id="JAXIVS010000014">
    <property type="protein sequence ID" value="MDY7231397.1"/>
    <property type="molecule type" value="Genomic_DNA"/>
</dbReference>
<dbReference type="Proteomes" id="UP001291309">
    <property type="component" value="Unassembled WGS sequence"/>
</dbReference>
<reference evidence="1 2" key="1">
    <citation type="submission" date="2023-12" db="EMBL/GenBank/DDBJ databases">
        <title>the genome sequence of Hyalangium sp. s54d21.</title>
        <authorList>
            <person name="Zhang X."/>
        </authorList>
    </citation>
    <scope>NUCLEOTIDE SEQUENCE [LARGE SCALE GENOMIC DNA]</scope>
    <source>
        <strain evidence="2">s54d21</strain>
    </source>
</reference>
<accession>A0ABU5HE28</accession>
<gene>
    <name evidence="1" type="ORF">SYV04_33710</name>
</gene>
<keyword evidence="2" id="KW-1185">Reference proteome</keyword>
<evidence type="ECO:0000313" key="1">
    <source>
        <dbReference type="EMBL" id="MDY7231397.1"/>
    </source>
</evidence>
<dbReference type="RefSeq" id="WP_321550107.1">
    <property type="nucleotide sequence ID" value="NZ_JAXIVS010000014.1"/>
</dbReference>
<organism evidence="1 2">
    <name type="scientific">Hyalangium rubrum</name>
    <dbReference type="NCBI Taxonomy" id="3103134"/>
    <lineage>
        <taxon>Bacteria</taxon>
        <taxon>Pseudomonadati</taxon>
        <taxon>Myxococcota</taxon>
        <taxon>Myxococcia</taxon>
        <taxon>Myxococcales</taxon>
        <taxon>Cystobacterineae</taxon>
        <taxon>Archangiaceae</taxon>
        <taxon>Hyalangium</taxon>
    </lineage>
</organism>